<dbReference type="CDD" id="cd10936">
    <property type="entry name" value="CE4_DAC2"/>
    <property type="match status" value="1"/>
</dbReference>
<feature type="compositionally biased region" description="Basic and acidic residues" evidence="1">
    <location>
        <begin position="49"/>
        <end position="58"/>
    </location>
</feature>
<feature type="compositionally biased region" description="Acidic residues" evidence="1">
    <location>
        <begin position="78"/>
        <end position="89"/>
    </location>
</feature>
<dbReference type="Pfam" id="PF04748">
    <property type="entry name" value="Polysacc_deac_2"/>
    <property type="match status" value="1"/>
</dbReference>
<dbReference type="EMBL" id="FWFU01000003">
    <property type="protein sequence ID" value="SLN43395.1"/>
    <property type="molecule type" value="Genomic_DNA"/>
</dbReference>
<feature type="compositionally biased region" description="Low complexity" evidence="1">
    <location>
        <begin position="167"/>
        <end position="177"/>
    </location>
</feature>
<dbReference type="RefSeq" id="WP_245962837.1">
    <property type="nucleotide sequence ID" value="NZ_FWFU01000003.1"/>
</dbReference>
<name>A0A1X6Z831_9RHOB</name>
<organism evidence="2 3">
    <name type="scientific">Roseovarius halotolerans</name>
    <dbReference type="NCBI Taxonomy" id="505353"/>
    <lineage>
        <taxon>Bacteria</taxon>
        <taxon>Pseudomonadati</taxon>
        <taxon>Pseudomonadota</taxon>
        <taxon>Alphaproteobacteria</taxon>
        <taxon>Rhodobacterales</taxon>
        <taxon>Roseobacteraceae</taxon>
        <taxon>Roseovarius</taxon>
    </lineage>
</organism>
<evidence type="ECO:0000256" key="1">
    <source>
        <dbReference type="SAM" id="MobiDB-lite"/>
    </source>
</evidence>
<dbReference type="AlphaFoldDB" id="A0A1X6Z831"/>
<feature type="region of interest" description="Disordered" evidence="1">
    <location>
        <begin position="27"/>
        <end position="313"/>
    </location>
</feature>
<proteinExistence type="predicted"/>
<dbReference type="SUPFAM" id="SSF88713">
    <property type="entry name" value="Glycoside hydrolase/deacetylase"/>
    <property type="match status" value="1"/>
</dbReference>
<evidence type="ECO:0000313" key="3">
    <source>
        <dbReference type="Proteomes" id="UP000193207"/>
    </source>
</evidence>
<gene>
    <name evidence="2" type="ORF">ROH8110_02245</name>
</gene>
<accession>A0A1X6Z831</accession>
<dbReference type="Proteomes" id="UP000193207">
    <property type="component" value="Unassembled WGS sequence"/>
</dbReference>
<dbReference type="InterPro" id="IPR006837">
    <property type="entry name" value="Divergent_DAC"/>
</dbReference>
<feature type="compositionally biased region" description="Acidic residues" evidence="1">
    <location>
        <begin position="279"/>
        <end position="297"/>
    </location>
</feature>
<evidence type="ECO:0000313" key="2">
    <source>
        <dbReference type="EMBL" id="SLN43395.1"/>
    </source>
</evidence>
<keyword evidence="3" id="KW-1185">Reference proteome</keyword>
<dbReference type="InterPro" id="IPR011330">
    <property type="entry name" value="Glyco_hydro/deAcase_b/a-brl"/>
</dbReference>
<reference evidence="2 3" key="1">
    <citation type="submission" date="2017-03" db="EMBL/GenBank/DDBJ databases">
        <authorList>
            <person name="Afonso C.L."/>
            <person name="Miller P.J."/>
            <person name="Scott M.A."/>
            <person name="Spackman E."/>
            <person name="Goraichik I."/>
            <person name="Dimitrov K.M."/>
            <person name="Suarez D.L."/>
            <person name="Swayne D.E."/>
        </authorList>
    </citation>
    <scope>NUCLEOTIDE SEQUENCE [LARGE SCALE GENOMIC DNA]</scope>
    <source>
        <strain evidence="2 3">CECT 8110</strain>
    </source>
</reference>
<sequence>MAGGTFWGFLTGIVVSGVVAGAVSLTSPLPKTRTPEATALDVPAGSEFDQSREDREADLPMLDPTPEGAGAPKVAAPEPDDLSAMEDADTTPAGQPETGGGEDGMAAPGSGDASPGVEVESESPVLPSPQALVPDAPASEEDLSISTEPAQPVQPAIESESGAFAKPEAAPEAETAPPAEPAPETAPEPEAGSAAQGEADVEAEAAPEVADVPAEEASHEMAETPAAPDAGDSAPDEDAKAAPQTQEDDAPAPSGTIDNLAPGVTTDRLPSLRPAPEGAESDASEAPDAETGEAAEAEDTRPPLERFAAPFENPEGKPLMSIILIDDGEGPVGPSALADFPYPISVAVDASWNGALQRARAYRAAGLEVLAMADMPENATAGDTEVAMQAFLNAVPEAVAVMEAPGNELQSNRPASQQLAEILLASGHGLVMFPEGLNTSQRLAAKAGVPSAAVFRDFDAQGQDGSAIRRFLDQAAFRAGQEENGVIMVGRLRPDTISALLLWGLQDRANRVALAPVSAVLLAE</sequence>
<dbReference type="GO" id="GO:0005975">
    <property type="term" value="P:carbohydrate metabolic process"/>
    <property type="evidence" value="ECO:0007669"/>
    <property type="project" value="InterPro"/>
</dbReference>
<protein>
    <submittedName>
        <fullName evidence="2">Divergent polysaccharide deacetylase</fullName>
    </submittedName>
</protein>
<dbReference type="Gene3D" id="3.20.20.370">
    <property type="entry name" value="Glycoside hydrolase/deacetylase"/>
    <property type="match status" value="1"/>
</dbReference>